<comment type="caution">
    <text evidence="2">The sequence shown here is derived from an EMBL/GenBank/DDBJ whole genome shotgun (WGS) entry which is preliminary data.</text>
</comment>
<dbReference type="CDD" id="cd00085">
    <property type="entry name" value="HNHc"/>
    <property type="match status" value="1"/>
</dbReference>
<evidence type="ECO:0000259" key="1">
    <source>
        <dbReference type="SMART" id="SM00507"/>
    </source>
</evidence>
<evidence type="ECO:0000313" key="3">
    <source>
        <dbReference type="Proteomes" id="UP000284168"/>
    </source>
</evidence>
<name>A0A423IER1_9PSED</name>
<dbReference type="EMBL" id="MOBN01000038">
    <property type="protein sequence ID" value="RON23930.1"/>
    <property type="molecule type" value="Genomic_DNA"/>
</dbReference>
<organism evidence="2 3">
    <name type="scientific">Pseudomonas lini</name>
    <dbReference type="NCBI Taxonomy" id="163011"/>
    <lineage>
        <taxon>Bacteria</taxon>
        <taxon>Pseudomonadati</taxon>
        <taxon>Pseudomonadota</taxon>
        <taxon>Gammaproteobacteria</taxon>
        <taxon>Pseudomonadales</taxon>
        <taxon>Pseudomonadaceae</taxon>
        <taxon>Pseudomonas</taxon>
    </lineage>
</organism>
<keyword evidence="2" id="KW-0540">Nuclease</keyword>
<dbReference type="GO" id="GO:0008270">
    <property type="term" value="F:zinc ion binding"/>
    <property type="evidence" value="ECO:0007669"/>
    <property type="project" value="InterPro"/>
</dbReference>
<dbReference type="InterPro" id="IPR002711">
    <property type="entry name" value="HNH"/>
</dbReference>
<proteinExistence type="predicted"/>
<gene>
    <name evidence="2" type="ORF">BK663_20785</name>
</gene>
<sequence>MDIDTKNTDWSDSELEAAVDAYLKMLELEQNGQKFNKAQENRLLRQGKLAERTEGSVEFRMLNISTVLERMGRKRINGYKSAPHVGSNVENSIRSVLADRGILAFDEFTPTADEETLERRASALQKQKIKISPKGILNPKRAPTSGTAYVRDPEVRAWVRNEANGLCEGCGEAAPFQKHGLPYLEVHHVKHLAQRGSDRITNAVALCPNCHQRCHHSNDRDSYTLLLYTKVGRLIRE</sequence>
<dbReference type="Proteomes" id="UP000284168">
    <property type="component" value="Unassembled WGS sequence"/>
</dbReference>
<dbReference type="RefSeq" id="WP_123721878.1">
    <property type="nucleotide sequence ID" value="NZ_MOBN01000038.1"/>
</dbReference>
<dbReference type="AlphaFoldDB" id="A0A423IER1"/>
<keyword evidence="2" id="KW-0378">Hydrolase</keyword>
<keyword evidence="2" id="KW-0255">Endonuclease</keyword>
<reference evidence="2 3" key="1">
    <citation type="submission" date="2016-10" db="EMBL/GenBank/DDBJ databases">
        <title>Comparative genome analysis of multiple Pseudomonas spp. focuses on biocontrol and plant growth promoting traits.</title>
        <authorList>
            <person name="Tao X.-Y."/>
            <person name="Taylor C.G."/>
        </authorList>
    </citation>
    <scope>NUCLEOTIDE SEQUENCE [LARGE SCALE GENOMIC DNA]</scope>
    <source>
        <strain evidence="2 3">48C10</strain>
    </source>
</reference>
<dbReference type="GO" id="GO:0003676">
    <property type="term" value="F:nucleic acid binding"/>
    <property type="evidence" value="ECO:0007669"/>
    <property type="project" value="InterPro"/>
</dbReference>
<protein>
    <submittedName>
        <fullName evidence="2">HNH endonuclease</fullName>
    </submittedName>
</protein>
<dbReference type="Pfam" id="PF01844">
    <property type="entry name" value="HNH"/>
    <property type="match status" value="1"/>
</dbReference>
<evidence type="ECO:0000313" key="2">
    <source>
        <dbReference type="EMBL" id="RON23930.1"/>
    </source>
</evidence>
<feature type="domain" description="HNH nuclease" evidence="1">
    <location>
        <begin position="154"/>
        <end position="212"/>
    </location>
</feature>
<accession>A0A423IER1</accession>
<dbReference type="Gene3D" id="1.10.30.50">
    <property type="match status" value="1"/>
</dbReference>
<dbReference type="GO" id="GO:0004519">
    <property type="term" value="F:endonuclease activity"/>
    <property type="evidence" value="ECO:0007669"/>
    <property type="project" value="UniProtKB-KW"/>
</dbReference>
<dbReference type="SMART" id="SM00507">
    <property type="entry name" value="HNHc"/>
    <property type="match status" value="1"/>
</dbReference>
<dbReference type="InterPro" id="IPR003615">
    <property type="entry name" value="HNH_nuc"/>
</dbReference>